<protein>
    <submittedName>
        <fullName evidence="2">Uncharacterized protein</fullName>
    </submittedName>
</protein>
<dbReference type="AlphaFoldDB" id="A0A4Y1RJK0"/>
<evidence type="ECO:0000256" key="1">
    <source>
        <dbReference type="SAM" id="MobiDB-lite"/>
    </source>
</evidence>
<feature type="region of interest" description="Disordered" evidence="1">
    <location>
        <begin position="77"/>
        <end position="102"/>
    </location>
</feature>
<feature type="compositionally biased region" description="Low complexity" evidence="1">
    <location>
        <begin position="77"/>
        <end position="88"/>
    </location>
</feature>
<evidence type="ECO:0000313" key="2">
    <source>
        <dbReference type="EMBL" id="BBH04502.1"/>
    </source>
</evidence>
<name>A0A4Y1RJK0_PRUDU</name>
<proteinExistence type="predicted"/>
<reference evidence="2" key="1">
    <citation type="journal article" date="2019" name="Science">
        <title>Mutation of a bHLH transcription factor allowed almond domestication.</title>
        <authorList>
            <person name="Sanchez-Perez R."/>
            <person name="Pavan S."/>
            <person name="Mazzeo R."/>
            <person name="Moldovan C."/>
            <person name="Aiese Cigliano R."/>
            <person name="Del Cueto J."/>
            <person name="Ricciardi F."/>
            <person name="Lotti C."/>
            <person name="Ricciardi L."/>
            <person name="Dicenta F."/>
            <person name="Lopez-Marques R.L."/>
            <person name="Lindberg Moller B."/>
        </authorList>
    </citation>
    <scope>NUCLEOTIDE SEQUENCE</scope>
</reference>
<feature type="compositionally biased region" description="Pro residues" evidence="1">
    <location>
        <begin position="89"/>
        <end position="101"/>
    </location>
</feature>
<accession>A0A4Y1RJK0</accession>
<gene>
    <name evidence="2" type="ORF">Prudu_015658</name>
</gene>
<sequence length="164" mass="17973">MAPQTVASLSEQFHAFQDKVSDDIAGMETQLSNLSIDLKDELVQAPTHRVKTDLAITKLQDSVQLLINHFRAGHAEPSSTSALLSSSSTPPPKSGLLPNPPVDQKLKAVPYGMPHSSTRLSLDDPKAKLEPPFLLGLWHRPITPNTQRALRQFHMITALIPSPF</sequence>
<dbReference type="EMBL" id="AP019302">
    <property type="protein sequence ID" value="BBH04502.1"/>
    <property type="molecule type" value="Genomic_DNA"/>
</dbReference>
<organism evidence="2">
    <name type="scientific">Prunus dulcis</name>
    <name type="common">Almond</name>
    <name type="synonym">Amygdalus dulcis</name>
    <dbReference type="NCBI Taxonomy" id="3755"/>
    <lineage>
        <taxon>Eukaryota</taxon>
        <taxon>Viridiplantae</taxon>
        <taxon>Streptophyta</taxon>
        <taxon>Embryophyta</taxon>
        <taxon>Tracheophyta</taxon>
        <taxon>Spermatophyta</taxon>
        <taxon>Magnoliopsida</taxon>
        <taxon>eudicotyledons</taxon>
        <taxon>Gunneridae</taxon>
        <taxon>Pentapetalae</taxon>
        <taxon>rosids</taxon>
        <taxon>fabids</taxon>
        <taxon>Rosales</taxon>
        <taxon>Rosaceae</taxon>
        <taxon>Amygdaloideae</taxon>
        <taxon>Amygdaleae</taxon>
        <taxon>Prunus</taxon>
    </lineage>
</organism>